<dbReference type="OrthoDB" id="9808602at2"/>
<evidence type="ECO:0000256" key="3">
    <source>
        <dbReference type="SAM" id="MobiDB-lite"/>
    </source>
</evidence>
<dbReference type="Proteomes" id="UP000249524">
    <property type="component" value="Unassembled WGS sequence"/>
</dbReference>
<dbReference type="EMBL" id="QFYS01000003">
    <property type="protein sequence ID" value="RAK66566.1"/>
    <property type="molecule type" value="Genomic_DNA"/>
</dbReference>
<dbReference type="PANTHER" id="PTHR30576:SF0">
    <property type="entry name" value="UNDECAPRENYL-PHOSPHATE N-ACETYLGALACTOSAMINYL 1-PHOSPHATE TRANSFERASE-RELATED"/>
    <property type="match status" value="1"/>
</dbReference>
<feature type="region of interest" description="Disordered" evidence="3">
    <location>
        <begin position="1"/>
        <end position="32"/>
    </location>
</feature>
<keyword evidence="2" id="KW-0270">Exopolysaccharide synthesis</keyword>
<dbReference type="GO" id="GO:0016780">
    <property type="term" value="F:phosphotransferase activity, for other substituted phosphate groups"/>
    <property type="evidence" value="ECO:0007669"/>
    <property type="project" value="TreeGrafter"/>
</dbReference>
<evidence type="ECO:0000256" key="4">
    <source>
        <dbReference type="SAM" id="Phobius"/>
    </source>
</evidence>
<evidence type="ECO:0000313" key="6">
    <source>
        <dbReference type="EMBL" id="RAK66566.1"/>
    </source>
</evidence>
<evidence type="ECO:0000313" key="7">
    <source>
        <dbReference type="Proteomes" id="UP000249524"/>
    </source>
</evidence>
<keyword evidence="4" id="KW-0812">Transmembrane</keyword>
<keyword evidence="4" id="KW-0472">Membrane</keyword>
<evidence type="ECO:0000259" key="5">
    <source>
        <dbReference type="Pfam" id="PF02397"/>
    </source>
</evidence>
<organism evidence="6 7">
    <name type="scientific">Phenylobacterium kunshanense</name>
    <dbReference type="NCBI Taxonomy" id="1445034"/>
    <lineage>
        <taxon>Bacteria</taxon>
        <taxon>Pseudomonadati</taxon>
        <taxon>Pseudomonadota</taxon>
        <taxon>Alphaproteobacteria</taxon>
        <taxon>Caulobacterales</taxon>
        <taxon>Caulobacteraceae</taxon>
        <taxon>Phenylobacterium</taxon>
    </lineage>
</organism>
<evidence type="ECO:0000256" key="2">
    <source>
        <dbReference type="ARBA" id="ARBA00023169"/>
    </source>
</evidence>
<dbReference type="InterPro" id="IPR003362">
    <property type="entry name" value="Bact_transf"/>
</dbReference>
<comment type="similarity">
    <text evidence="1">Belongs to the bacterial sugar transferase family.</text>
</comment>
<dbReference type="GO" id="GO:0000271">
    <property type="term" value="P:polysaccharide biosynthetic process"/>
    <property type="evidence" value="ECO:0007669"/>
    <property type="project" value="UniProtKB-KW"/>
</dbReference>
<comment type="caution">
    <text evidence="6">The sequence shown here is derived from an EMBL/GenBank/DDBJ whole genome shotgun (WGS) entry which is preliminary data.</text>
</comment>
<dbReference type="RefSeq" id="WP_111275874.1">
    <property type="nucleotide sequence ID" value="NZ_QFYS01000003.1"/>
</dbReference>
<accession>A0A328BKQ0</accession>
<name>A0A328BKQ0_9CAUL</name>
<keyword evidence="4" id="KW-1133">Transmembrane helix</keyword>
<dbReference type="PANTHER" id="PTHR30576">
    <property type="entry name" value="COLANIC BIOSYNTHESIS UDP-GLUCOSE LIPID CARRIER TRANSFERASE"/>
    <property type="match status" value="1"/>
</dbReference>
<gene>
    <name evidence="6" type="ORF">DJ019_10030</name>
</gene>
<keyword evidence="7" id="KW-1185">Reference proteome</keyword>
<protein>
    <submittedName>
        <fullName evidence="6">Exopolysaccharide biosynthesis protein</fullName>
    </submittedName>
</protein>
<feature type="domain" description="Bacterial sugar transferase" evidence="5">
    <location>
        <begin position="45"/>
        <end position="228"/>
    </location>
</feature>
<evidence type="ECO:0000256" key="1">
    <source>
        <dbReference type="ARBA" id="ARBA00006464"/>
    </source>
</evidence>
<proteinExistence type="inferred from homology"/>
<dbReference type="Pfam" id="PF02397">
    <property type="entry name" value="Bac_transf"/>
    <property type="match status" value="1"/>
</dbReference>
<reference evidence="6 7" key="1">
    <citation type="submission" date="2018-05" db="EMBL/GenBank/DDBJ databases">
        <authorList>
            <person name="Lanie J.A."/>
            <person name="Ng W.-L."/>
            <person name="Kazmierczak K.M."/>
            <person name="Andrzejewski T.M."/>
            <person name="Davidsen T.M."/>
            <person name="Wayne K.J."/>
            <person name="Tettelin H."/>
            <person name="Glass J.I."/>
            <person name="Rusch D."/>
            <person name="Podicherti R."/>
            <person name="Tsui H.-C.T."/>
            <person name="Winkler M.E."/>
        </authorList>
    </citation>
    <scope>NUCLEOTIDE SEQUENCE [LARGE SCALE GENOMIC DNA]</scope>
    <source>
        <strain evidence="6 7">BUT-10</strain>
    </source>
</reference>
<sequence>MNNLAEFRPHNDPAAWAAPTATPPARPHQAPRPSAAAAVAVSRRKRAFDVMVALAALVVFLPLLLLIGLMVRLESPGPALFRQRRTGLNGRVFTVFKFRTMTVAEDGDTVRQATRGDARVTALGAILRKFSIDELPQFLNVLRGDMSLIGPRPHALAHDEAWSQAVPDYDRRFRARPGLTGYAAVCGFRGEVKELQAIVDRVNADNEYIDTWSFALDMRIVWRTLPLIFGDARAY</sequence>
<feature type="transmembrane region" description="Helical" evidence="4">
    <location>
        <begin position="50"/>
        <end position="71"/>
    </location>
</feature>
<dbReference type="AlphaFoldDB" id="A0A328BKQ0"/>